<proteinExistence type="predicted"/>
<dbReference type="Proteomes" id="UP000245124">
    <property type="component" value="Unassembled WGS sequence"/>
</dbReference>
<dbReference type="GO" id="GO:0016020">
    <property type="term" value="C:membrane"/>
    <property type="evidence" value="ECO:0007669"/>
    <property type="project" value="UniProtKB-SubCell"/>
</dbReference>
<evidence type="ECO:0000256" key="2">
    <source>
        <dbReference type="ARBA" id="ARBA00022448"/>
    </source>
</evidence>
<feature type="transmembrane region" description="Helical" evidence="6">
    <location>
        <begin position="196"/>
        <end position="225"/>
    </location>
</feature>
<dbReference type="Pfam" id="PF01384">
    <property type="entry name" value="PHO4"/>
    <property type="match status" value="1"/>
</dbReference>
<reference evidence="7 8" key="1">
    <citation type="submission" date="2017-06" db="EMBL/GenBank/DDBJ databases">
        <title>Genome sequencing of cyanobaciteial culture collection at National Institute for Environmental Studies (NIES).</title>
        <authorList>
            <person name="Hirose Y."/>
            <person name="Shimura Y."/>
            <person name="Fujisawa T."/>
            <person name="Nakamura Y."/>
            <person name="Kawachi M."/>
        </authorList>
    </citation>
    <scope>NUCLEOTIDE SEQUENCE [LARGE SCALE GENOMIC DNA]</scope>
    <source>
        <strain evidence="7 8">NIES-4072</strain>
    </source>
</reference>
<gene>
    <name evidence="7" type="ORF">NIES4072_39870</name>
</gene>
<keyword evidence="3 6" id="KW-0812">Transmembrane</keyword>
<keyword evidence="2" id="KW-0813">Transport</keyword>
<feature type="transmembrane region" description="Helical" evidence="6">
    <location>
        <begin position="291"/>
        <end position="317"/>
    </location>
</feature>
<evidence type="ECO:0000256" key="4">
    <source>
        <dbReference type="ARBA" id="ARBA00022989"/>
    </source>
</evidence>
<evidence type="ECO:0000313" key="7">
    <source>
        <dbReference type="EMBL" id="GBG20310.1"/>
    </source>
</evidence>
<evidence type="ECO:0000256" key="5">
    <source>
        <dbReference type="ARBA" id="ARBA00023136"/>
    </source>
</evidence>
<feature type="transmembrane region" description="Helical" evidence="6">
    <location>
        <begin position="110"/>
        <end position="128"/>
    </location>
</feature>
<dbReference type="EMBL" id="BDUD01000001">
    <property type="protein sequence ID" value="GBG20310.1"/>
    <property type="molecule type" value="Genomic_DNA"/>
</dbReference>
<sequence>MLLISLFIATLFLAYSNGANDNFKGVATLFGSRTCSYQTAILWATFTTFAGAVAATFVASRLIKNFSGKGLVPDAIANSPEFHLAVAIAAGLTVLIATFMGFPISTTHSLTGALVGAGLVAIGLKVNFAALGTSFILPLLLSPIIAIPLGAGIYSLYNYIISKWNLSVNQKMIDTCHFLSAGIVSFARGLNDTPKIFSLILVIEYFSIQGGMITIAIAMALGGLINSQKVAVTMSEKITSLNHTQGLSANIVTGILVIAASQFGLPVSTTHVSVGSIFGVGLTSKKANMSVFYQILLSWILTLPTAAIISAITYRLLQG</sequence>
<organism evidence="7 8">
    <name type="scientific">Nostoc commune NIES-4072</name>
    <dbReference type="NCBI Taxonomy" id="2005467"/>
    <lineage>
        <taxon>Bacteria</taxon>
        <taxon>Bacillati</taxon>
        <taxon>Cyanobacteriota</taxon>
        <taxon>Cyanophyceae</taxon>
        <taxon>Nostocales</taxon>
        <taxon>Nostocaceae</taxon>
        <taxon>Nostoc</taxon>
    </lineage>
</organism>
<feature type="transmembrane region" description="Helical" evidence="6">
    <location>
        <begin position="135"/>
        <end position="157"/>
    </location>
</feature>
<evidence type="ECO:0000256" key="1">
    <source>
        <dbReference type="ARBA" id="ARBA00004141"/>
    </source>
</evidence>
<dbReference type="GO" id="GO:0005315">
    <property type="term" value="F:phosphate transmembrane transporter activity"/>
    <property type="evidence" value="ECO:0007669"/>
    <property type="project" value="InterPro"/>
</dbReference>
<dbReference type="OrthoDB" id="9779554at2"/>
<keyword evidence="5 6" id="KW-0472">Membrane</keyword>
<accession>A0A2R5FNG8</accession>
<dbReference type="InterPro" id="IPR001204">
    <property type="entry name" value="Phos_transporter"/>
</dbReference>
<dbReference type="GO" id="GO:0035435">
    <property type="term" value="P:phosphate ion transmembrane transport"/>
    <property type="evidence" value="ECO:0007669"/>
    <property type="project" value="TreeGrafter"/>
</dbReference>
<dbReference type="RefSeq" id="WP_109010038.1">
    <property type="nucleotide sequence ID" value="NZ_BDUD01000001.1"/>
</dbReference>
<dbReference type="PANTHER" id="PTHR11101">
    <property type="entry name" value="PHOSPHATE TRANSPORTER"/>
    <property type="match status" value="1"/>
</dbReference>
<evidence type="ECO:0000313" key="8">
    <source>
        <dbReference type="Proteomes" id="UP000245124"/>
    </source>
</evidence>
<keyword evidence="8" id="KW-1185">Reference proteome</keyword>
<comment type="subcellular location">
    <subcellularLocation>
        <location evidence="1">Membrane</location>
        <topology evidence="1">Multi-pass membrane protein</topology>
    </subcellularLocation>
</comment>
<name>A0A2R5FNG8_NOSCO</name>
<comment type="caution">
    <text evidence="7">The sequence shown here is derived from an EMBL/GenBank/DDBJ whole genome shotgun (WGS) entry which is preliminary data.</text>
</comment>
<dbReference type="PANTHER" id="PTHR11101:SF61">
    <property type="entry name" value="PHOSPHATE TRANSPORTER"/>
    <property type="match status" value="1"/>
</dbReference>
<feature type="transmembrane region" description="Helical" evidence="6">
    <location>
        <begin position="84"/>
        <end position="104"/>
    </location>
</feature>
<feature type="transmembrane region" description="Helical" evidence="6">
    <location>
        <begin position="246"/>
        <end position="265"/>
    </location>
</feature>
<evidence type="ECO:0000256" key="3">
    <source>
        <dbReference type="ARBA" id="ARBA00022692"/>
    </source>
</evidence>
<feature type="transmembrane region" description="Helical" evidence="6">
    <location>
        <begin position="42"/>
        <end position="63"/>
    </location>
</feature>
<evidence type="ECO:0000256" key="6">
    <source>
        <dbReference type="SAM" id="Phobius"/>
    </source>
</evidence>
<dbReference type="AlphaFoldDB" id="A0A2R5FNG8"/>
<keyword evidence="4 6" id="KW-1133">Transmembrane helix</keyword>
<protein>
    <submittedName>
        <fullName evidence="7">Phosphate transporter</fullName>
    </submittedName>
</protein>